<comment type="caution">
    <text evidence="3">The sequence shown here is derived from an EMBL/GenBank/DDBJ whole genome shotgun (WGS) entry which is preliminary data.</text>
</comment>
<dbReference type="Proteomes" id="UP000234254">
    <property type="component" value="Unassembled WGS sequence"/>
</dbReference>
<evidence type="ECO:0000256" key="1">
    <source>
        <dbReference type="SAM" id="MobiDB-lite"/>
    </source>
</evidence>
<keyword evidence="2" id="KW-0472">Membrane</keyword>
<dbReference type="EMBL" id="MSFM01000009">
    <property type="protein sequence ID" value="PKY02657.1"/>
    <property type="molecule type" value="Genomic_DNA"/>
</dbReference>
<dbReference type="Pfam" id="PF14610">
    <property type="entry name" value="Psg1"/>
    <property type="match status" value="1"/>
</dbReference>
<gene>
    <name evidence="3" type="ORF">P168DRAFT_291798</name>
</gene>
<dbReference type="VEuPathDB" id="FungiDB:P168DRAFT_291798"/>
<dbReference type="InterPro" id="IPR028000">
    <property type="entry name" value="Pma1"/>
</dbReference>
<keyword evidence="4" id="KW-1185">Reference proteome</keyword>
<evidence type="ECO:0000313" key="4">
    <source>
        <dbReference type="Proteomes" id="UP000234254"/>
    </source>
</evidence>
<feature type="region of interest" description="Disordered" evidence="1">
    <location>
        <begin position="263"/>
        <end position="295"/>
    </location>
</feature>
<dbReference type="OrthoDB" id="4084551at2759"/>
<evidence type="ECO:0000313" key="3">
    <source>
        <dbReference type="EMBL" id="PKY02657.1"/>
    </source>
</evidence>
<name>A0A2I1CYF3_ASPC2</name>
<proteinExistence type="predicted"/>
<feature type="compositionally biased region" description="Basic and acidic residues" evidence="1">
    <location>
        <begin position="269"/>
        <end position="287"/>
    </location>
</feature>
<keyword evidence="2" id="KW-1133">Transmembrane helix</keyword>
<keyword evidence="2" id="KW-0812">Transmembrane</keyword>
<dbReference type="AlphaFoldDB" id="A0A2I1CYF3"/>
<accession>A0A2I1CYF3</accession>
<evidence type="ECO:0000256" key="2">
    <source>
        <dbReference type="SAM" id="Phobius"/>
    </source>
</evidence>
<feature type="transmembrane region" description="Helical" evidence="2">
    <location>
        <begin position="185"/>
        <end position="207"/>
    </location>
</feature>
<dbReference type="GeneID" id="36544996"/>
<sequence>MVAVPTTGVFGSDLRHVRRSADVEPQAGWGNSPTSIFNNSTPQYDYISPSRDFPICTDLDTPLVPFCLPHDGADVIVDATYYVTWNADFYPLNATITIELRYTDSTVGDSAFTSARVDNSYGYVPIHMSGEWLQGKSQNALTLYIIELEPSSDRRASAQQGPTITLHTKPVERYRHPPPLPFNEVALYIGLPVSLGVVICVVAGLFFGMRESRRIGTGNIMGSRRKGYGIRKSKFERLGQESSDHGPESFAVLKKQYEDEVHWPFPETAQRDNDLECRPSDVEREASRPNSWRLR</sequence>
<organism evidence="3 4">
    <name type="scientific">Aspergillus campestris (strain IBT 28561)</name>
    <dbReference type="NCBI Taxonomy" id="1392248"/>
    <lineage>
        <taxon>Eukaryota</taxon>
        <taxon>Fungi</taxon>
        <taxon>Dikarya</taxon>
        <taxon>Ascomycota</taxon>
        <taxon>Pezizomycotina</taxon>
        <taxon>Eurotiomycetes</taxon>
        <taxon>Eurotiomycetidae</taxon>
        <taxon>Eurotiales</taxon>
        <taxon>Aspergillaceae</taxon>
        <taxon>Aspergillus</taxon>
        <taxon>Aspergillus subgen. Circumdati</taxon>
    </lineage>
</organism>
<dbReference type="RefSeq" id="XP_024691251.1">
    <property type="nucleotide sequence ID" value="XM_024837472.1"/>
</dbReference>
<protein>
    <submittedName>
        <fullName evidence="3">Uncharacterized protein</fullName>
    </submittedName>
</protein>
<reference evidence="3" key="1">
    <citation type="submission" date="2016-12" db="EMBL/GenBank/DDBJ databases">
        <title>The genomes of Aspergillus section Nigri reveals drivers in fungal speciation.</title>
        <authorList>
            <consortium name="DOE Joint Genome Institute"/>
            <person name="Vesth T.C."/>
            <person name="Nybo J."/>
            <person name="Theobald S."/>
            <person name="Brandl J."/>
            <person name="Frisvad J.C."/>
            <person name="Nielsen K.F."/>
            <person name="Lyhne E.K."/>
            <person name="Kogle M.E."/>
            <person name="Kuo A."/>
            <person name="Riley R."/>
            <person name="Clum A."/>
            <person name="Nolan M."/>
            <person name="Lipzen A."/>
            <person name="Salamov A."/>
            <person name="Henrissat B."/>
            <person name="Wiebenga A."/>
            <person name="De vries R.P."/>
            <person name="Grigoriev I.V."/>
            <person name="Mortensen U.H."/>
            <person name="Andersen M.R."/>
            <person name="Baker S.E."/>
        </authorList>
    </citation>
    <scope>NUCLEOTIDE SEQUENCE</scope>
    <source>
        <strain evidence="3">IBT 28561</strain>
    </source>
</reference>